<dbReference type="PANTHER" id="PTHR24148">
    <property type="entry name" value="ANKYRIN REPEAT DOMAIN-CONTAINING PROTEIN 39 HOMOLOG-RELATED"/>
    <property type="match status" value="1"/>
</dbReference>
<feature type="domain" description="Heterokaryon incompatibility" evidence="1">
    <location>
        <begin position="58"/>
        <end position="189"/>
    </location>
</feature>
<reference evidence="2 3" key="1">
    <citation type="submission" date="2023-08" db="EMBL/GenBank/DDBJ databases">
        <title>Black Yeasts Isolated from many extreme environments.</title>
        <authorList>
            <person name="Coleine C."/>
            <person name="Stajich J.E."/>
            <person name="Selbmann L."/>
        </authorList>
    </citation>
    <scope>NUCLEOTIDE SEQUENCE [LARGE SCALE GENOMIC DNA]</scope>
    <source>
        <strain evidence="2 3">CCFEE 5935</strain>
    </source>
</reference>
<dbReference type="PANTHER" id="PTHR24148:SF73">
    <property type="entry name" value="HET DOMAIN PROTEIN (AFU_ORTHOLOGUE AFUA_8G01020)"/>
    <property type="match status" value="1"/>
</dbReference>
<proteinExistence type="predicted"/>
<dbReference type="RefSeq" id="XP_064657482.1">
    <property type="nucleotide sequence ID" value="XM_064804712.1"/>
</dbReference>
<dbReference type="SUPFAM" id="SSF57850">
    <property type="entry name" value="RING/U-box"/>
    <property type="match status" value="1"/>
</dbReference>
<accession>A0AAV9P4V6</accession>
<evidence type="ECO:0000259" key="1">
    <source>
        <dbReference type="Pfam" id="PF06985"/>
    </source>
</evidence>
<dbReference type="CDD" id="cd02249">
    <property type="entry name" value="ZZ"/>
    <property type="match status" value="1"/>
</dbReference>
<dbReference type="Proteomes" id="UP001337655">
    <property type="component" value="Unassembled WGS sequence"/>
</dbReference>
<dbReference type="AlphaFoldDB" id="A0AAV9P4V6"/>
<protein>
    <recommendedName>
        <fullName evidence="1">Heterokaryon incompatibility domain-containing protein</fullName>
    </recommendedName>
</protein>
<sequence>MDQEEIDPPKLDIPIYQRLNREKREIRLITIQPPTADTDGGALTCGLNVVSLEQKPEYEALSYTWGSRADPEIITLAGKPMTVTKNLFAALSTLRRERAPRALWADAICINQEDPDERTDQVNMMGDIYRGAFRVNVWLGDNSNGMASLILLHGNDRDAHFSEDACDKLFNDLFRNRNSWWSRAWTTQEAVFAKELVFYLGDQQLSFEEHVRFVTALERHLIVTKSCCDSFEKGVDRTEYYAGYRYAVYDLAQRRHKLHKNDFDLLDLIDAYRFRRTSDARDKVFAFTSMACDVPDGLVNYRLPLRDCLIHCAKKLLLRPSGLETLRCVYAGAATDWAKYLGRSAQQSGSRMPMMRRQDLPSWCPDWSQEMIGIYWQLHNQMTYKTLSANFAAAPVATTGLSFSEERMTISGLICDEIQELDERQDPHFGPFPKNDLIQWRLNISTFVDSFLDCHGCGRVVWGPYYKCRQCVDVHYCCRCHKRVNQAHPEHSFLALNEARGDRGSGPAQRRALGPGEYTDFEGNMREVRRAVESDAVERPEGQDAFVLEKPWWSRLRAMTYRSGSNETVHDAFQKTLTASTHLLDHIRKSRYISCPDFAKMGIEHSVLNKALFAHFWHVEVEESPQIELLKLRGRDRDELRAIGSLVQTVVDRKNFFISTQGYIGLGPMDIRAGDMVCVLKGGKVPFILRKTEGPQEGLAEENGTVHCTLVGEAYAPGLMYGEAIRMEQEGVLNGTRFVIH</sequence>
<dbReference type="InterPro" id="IPR010730">
    <property type="entry name" value="HET"/>
</dbReference>
<evidence type="ECO:0000313" key="3">
    <source>
        <dbReference type="Proteomes" id="UP001337655"/>
    </source>
</evidence>
<evidence type="ECO:0000313" key="2">
    <source>
        <dbReference type="EMBL" id="KAK5167776.1"/>
    </source>
</evidence>
<keyword evidence="3" id="KW-1185">Reference proteome</keyword>
<name>A0AAV9P4V6_9PEZI</name>
<dbReference type="Pfam" id="PF26639">
    <property type="entry name" value="Het-6_barrel"/>
    <property type="match status" value="1"/>
</dbReference>
<dbReference type="InterPro" id="IPR052895">
    <property type="entry name" value="HetReg/Transcr_Mod"/>
</dbReference>
<comment type="caution">
    <text evidence="2">The sequence shown here is derived from an EMBL/GenBank/DDBJ whole genome shotgun (WGS) entry which is preliminary data.</text>
</comment>
<dbReference type="GeneID" id="89928811"/>
<organism evidence="2 3">
    <name type="scientific">Saxophila tyrrhenica</name>
    <dbReference type="NCBI Taxonomy" id="1690608"/>
    <lineage>
        <taxon>Eukaryota</taxon>
        <taxon>Fungi</taxon>
        <taxon>Dikarya</taxon>
        <taxon>Ascomycota</taxon>
        <taxon>Pezizomycotina</taxon>
        <taxon>Dothideomycetes</taxon>
        <taxon>Dothideomycetidae</taxon>
        <taxon>Mycosphaerellales</taxon>
        <taxon>Extremaceae</taxon>
        <taxon>Saxophila</taxon>
    </lineage>
</organism>
<dbReference type="EMBL" id="JAVRRT010000011">
    <property type="protein sequence ID" value="KAK5167776.1"/>
    <property type="molecule type" value="Genomic_DNA"/>
</dbReference>
<dbReference type="Pfam" id="PF06985">
    <property type="entry name" value="HET"/>
    <property type="match status" value="1"/>
</dbReference>
<gene>
    <name evidence="2" type="ORF">LTR77_007475</name>
</gene>